<dbReference type="Pfam" id="PF09294">
    <property type="entry name" value="Interfer-bind"/>
    <property type="match status" value="1"/>
</dbReference>
<organism evidence="6 7">
    <name type="scientific">Scomber scombrus</name>
    <name type="common">Atlantic mackerel</name>
    <name type="synonym">Scomber vernalis</name>
    <dbReference type="NCBI Taxonomy" id="13677"/>
    <lineage>
        <taxon>Eukaryota</taxon>
        <taxon>Metazoa</taxon>
        <taxon>Chordata</taxon>
        <taxon>Craniata</taxon>
        <taxon>Vertebrata</taxon>
        <taxon>Euteleostomi</taxon>
        <taxon>Actinopterygii</taxon>
        <taxon>Neopterygii</taxon>
        <taxon>Teleostei</taxon>
        <taxon>Neoteleostei</taxon>
        <taxon>Acanthomorphata</taxon>
        <taxon>Pelagiaria</taxon>
        <taxon>Scombriformes</taxon>
        <taxon>Scombridae</taxon>
        <taxon>Scomber</taxon>
    </lineage>
</organism>
<proteinExistence type="predicted"/>
<feature type="region of interest" description="Disordered" evidence="1">
    <location>
        <begin position="329"/>
        <end position="348"/>
    </location>
</feature>
<accession>A0AAV1NWQ8</accession>
<dbReference type="InterPro" id="IPR003961">
    <property type="entry name" value="FN3_dom"/>
</dbReference>
<feature type="compositionally biased region" description="Basic and acidic residues" evidence="1">
    <location>
        <begin position="468"/>
        <end position="483"/>
    </location>
</feature>
<evidence type="ECO:0000256" key="3">
    <source>
        <dbReference type="SAM" id="SignalP"/>
    </source>
</evidence>
<dbReference type="InterPro" id="IPR013783">
    <property type="entry name" value="Ig-like_fold"/>
</dbReference>
<evidence type="ECO:0000259" key="4">
    <source>
        <dbReference type="Pfam" id="PF01108"/>
    </source>
</evidence>
<feature type="compositionally biased region" description="Polar residues" evidence="1">
    <location>
        <begin position="484"/>
        <end position="503"/>
    </location>
</feature>
<feature type="domain" description="Interferon/interleukin receptor" evidence="5">
    <location>
        <begin position="127"/>
        <end position="232"/>
    </location>
</feature>
<comment type="caution">
    <text evidence="6">The sequence shown here is derived from an EMBL/GenBank/DDBJ whole genome shotgun (WGS) entry which is preliminary data.</text>
</comment>
<evidence type="ECO:0000313" key="7">
    <source>
        <dbReference type="Proteomes" id="UP001314229"/>
    </source>
</evidence>
<feature type="chain" id="PRO_5043999000" evidence="3">
    <location>
        <begin position="20"/>
        <end position="670"/>
    </location>
</feature>
<dbReference type="GO" id="GO:0004896">
    <property type="term" value="F:cytokine receptor activity"/>
    <property type="evidence" value="ECO:0007669"/>
    <property type="project" value="TreeGrafter"/>
</dbReference>
<evidence type="ECO:0000256" key="1">
    <source>
        <dbReference type="SAM" id="MobiDB-lite"/>
    </source>
</evidence>
<keyword evidence="2" id="KW-1133">Transmembrane helix</keyword>
<dbReference type="InterPro" id="IPR015373">
    <property type="entry name" value="Interferon/interleukin_rcp_dom"/>
</dbReference>
<dbReference type="Proteomes" id="UP001314229">
    <property type="component" value="Unassembled WGS sequence"/>
</dbReference>
<keyword evidence="7" id="KW-1185">Reference proteome</keyword>
<feature type="region of interest" description="Disordered" evidence="1">
    <location>
        <begin position="468"/>
        <end position="528"/>
    </location>
</feature>
<feature type="signal peptide" evidence="3">
    <location>
        <begin position="1"/>
        <end position="19"/>
    </location>
</feature>
<evidence type="ECO:0000256" key="2">
    <source>
        <dbReference type="SAM" id="Phobius"/>
    </source>
</evidence>
<sequence length="670" mass="76022">MWTVFIFLILQALYCTVSSSPPSPINATFSSVNLRNLLQWFPGNGTPDDTLFTVQYAIYGDSVEGSRGRRVHWRAVRHCTEIVRHWCDLTSEMWDQEQGYHARVRAVGRRILSKWVTTRRFDPKSDTSFGPPLFSVEIEENSAIITLKGPMRYLPNNQTPEVSMATLYPHMSYNLSIHNTRRHQMNHFSVFSSLYKHRFMDYDTEYCFSAKTRFLSMPVQCQSSAWHCITTPQDPMIGQLQRVVVGIIVSSVCLCMVLVVGYVLFHYLTGKGQKSPFTLDPPSFHSPPLTFPPENTNLIIITVIKDELPAFFDGDLSKSSYFNKGQLRNVGPPPMYAPQRSETPPEPEELLDDLSVEYGGVGIAPKTTEGGEGEGGDWRHDGNNLRGECHKCVARDTYEKKQCKIEDDRPAGVYASQTKSPQVSTHTHIHPQTHTQTEMSTLVQAHAWSQINPKTQTQALLRPFHGASKEEVDREGEDREHSSLHANKNPQTGLFQIPFNLSTKWEGGMEGRTDRKKDEGAGEGSGSENVPLLCDCTCQNIKPTPSSYTHQSHFLSDDYGILRQASAQEEEEGTNCINWDPETRKLVLPEMAFNREEGWEKERGKEDLMGGEEEEKEVKEVKAMKGELRLENVFVRQTSGEEEEAQRRVETAWESNDIMTKWSLVLSDDQ</sequence>
<feature type="transmembrane region" description="Helical" evidence="2">
    <location>
        <begin position="243"/>
        <end position="265"/>
    </location>
</feature>
<evidence type="ECO:0000313" key="6">
    <source>
        <dbReference type="EMBL" id="CAK6962554.1"/>
    </source>
</evidence>
<feature type="compositionally biased region" description="Basic and acidic residues" evidence="1">
    <location>
        <begin position="507"/>
        <end position="520"/>
    </location>
</feature>
<dbReference type="PANTHER" id="PTHR20859:SF86">
    <property type="entry name" value="INTERLEUKIN-20 RECEPTOR SUBUNIT ALPHA"/>
    <property type="match status" value="1"/>
</dbReference>
<reference evidence="6 7" key="1">
    <citation type="submission" date="2024-01" db="EMBL/GenBank/DDBJ databases">
        <authorList>
            <person name="Alioto T."/>
            <person name="Alioto T."/>
            <person name="Gomez Garrido J."/>
        </authorList>
    </citation>
    <scope>NUCLEOTIDE SEQUENCE [LARGE SCALE GENOMIC DNA]</scope>
</reference>
<keyword evidence="2" id="KW-0812">Transmembrane</keyword>
<dbReference type="EMBL" id="CAWUFR010000059">
    <property type="protein sequence ID" value="CAK6962554.1"/>
    <property type="molecule type" value="Genomic_DNA"/>
</dbReference>
<dbReference type="Pfam" id="PF01108">
    <property type="entry name" value="Tissue_fac"/>
    <property type="match status" value="1"/>
</dbReference>
<dbReference type="Gene3D" id="2.60.40.10">
    <property type="entry name" value="Immunoglobulins"/>
    <property type="match status" value="2"/>
</dbReference>
<evidence type="ECO:0000259" key="5">
    <source>
        <dbReference type="Pfam" id="PF09294"/>
    </source>
</evidence>
<dbReference type="InterPro" id="IPR050650">
    <property type="entry name" value="Type-II_Cytokine-TF_Rcpt"/>
</dbReference>
<dbReference type="AlphaFoldDB" id="A0AAV1NWQ8"/>
<gene>
    <name evidence="6" type="ORF">FSCOSCO3_A006985</name>
</gene>
<keyword evidence="3" id="KW-0732">Signal</keyword>
<dbReference type="SUPFAM" id="SSF49265">
    <property type="entry name" value="Fibronectin type III"/>
    <property type="match status" value="2"/>
</dbReference>
<dbReference type="PANTHER" id="PTHR20859">
    <property type="entry name" value="INTERFERON/INTERLEUKIN RECEPTOR"/>
    <property type="match status" value="1"/>
</dbReference>
<feature type="domain" description="Fibronectin type-III" evidence="4">
    <location>
        <begin position="4"/>
        <end position="115"/>
    </location>
</feature>
<name>A0AAV1NWQ8_SCOSC</name>
<dbReference type="GO" id="GO:0005886">
    <property type="term" value="C:plasma membrane"/>
    <property type="evidence" value="ECO:0007669"/>
    <property type="project" value="TreeGrafter"/>
</dbReference>
<keyword evidence="6" id="KW-0675">Receptor</keyword>
<keyword evidence="2" id="KW-0472">Membrane</keyword>
<protein>
    <submittedName>
        <fullName evidence="6">Interleukin-20 receptor subunit alpha isoform X2</fullName>
    </submittedName>
</protein>
<dbReference type="InterPro" id="IPR036116">
    <property type="entry name" value="FN3_sf"/>
</dbReference>